<proteinExistence type="inferred from homology"/>
<dbReference type="Pfam" id="PF08327">
    <property type="entry name" value="AHSA1"/>
    <property type="match status" value="1"/>
</dbReference>
<dbReference type="RefSeq" id="WP_121544769.1">
    <property type="nucleotide sequence ID" value="NZ_CP023407.1"/>
</dbReference>
<evidence type="ECO:0000313" key="4">
    <source>
        <dbReference type="Proteomes" id="UP000282170"/>
    </source>
</evidence>
<evidence type="ECO:0000259" key="2">
    <source>
        <dbReference type="Pfam" id="PF08327"/>
    </source>
</evidence>
<dbReference type="Proteomes" id="UP000282170">
    <property type="component" value="Chromosome"/>
</dbReference>
<dbReference type="KEGG" id="sfug:CNQ36_02665"/>
<dbReference type="InterPro" id="IPR023393">
    <property type="entry name" value="START-like_dom_sf"/>
</dbReference>
<protein>
    <submittedName>
        <fullName evidence="3">Toxin</fullName>
    </submittedName>
</protein>
<accession>A0A494UUP0</accession>
<dbReference type="SUPFAM" id="SSF55961">
    <property type="entry name" value="Bet v1-like"/>
    <property type="match status" value="1"/>
</dbReference>
<dbReference type="GeneID" id="93881679"/>
<gene>
    <name evidence="3" type="ORF">CNQ36_02665</name>
</gene>
<dbReference type="AlphaFoldDB" id="A0A494UUP0"/>
<keyword evidence="4" id="KW-1185">Reference proteome</keyword>
<sequence>MAAEPTGTFLTLDDGRPAVRFTRAYDHPADRVWRFVTDPDELAGWFPSRAEIDPRPGGTVAFSGDPALEDSTGRVLAVDAPRRLAFTWGDDELRFDLGEAANERTRLTLTHVLGAEDTAARSAAGWDVCLAALDARARGERSGGPRPGARAQWRELYAAYVASGVPSGAPVPGTDA</sequence>
<reference evidence="3 4" key="1">
    <citation type="submission" date="2017-09" db="EMBL/GenBank/DDBJ databases">
        <authorList>
            <person name="Zhang H."/>
            <person name="Hu S."/>
            <person name="Xu J."/>
            <person name="He Z."/>
        </authorList>
    </citation>
    <scope>NUCLEOTIDE SEQUENCE [LARGE SCALE GENOMIC DNA]</scope>
    <source>
        <strain evidence="3 4">TXX3120</strain>
    </source>
</reference>
<dbReference type="EMBL" id="CP023407">
    <property type="protein sequence ID" value="AYL34419.1"/>
    <property type="molecule type" value="Genomic_DNA"/>
</dbReference>
<name>A0A494UUP0_9ACTN</name>
<dbReference type="InterPro" id="IPR013538">
    <property type="entry name" value="ASHA1/2-like_C"/>
</dbReference>
<dbReference type="CDD" id="cd08899">
    <property type="entry name" value="SRPBCC_CalC_Aha1-like_6"/>
    <property type="match status" value="1"/>
</dbReference>
<dbReference type="Gene3D" id="3.30.530.20">
    <property type="match status" value="1"/>
</dbReference>
<comment type="similarity">
    <text evidence="1">Belongs to the AHA1 family.</text>
</comment>
<organism evidence="3 4">
    <name type="scientific">Streptomyces fungicidicus</name>
    <dbReference type="NCBI Taxonomy" id="68203"/>
    <lineage>
        <taxon>Bacteria</taxon>
        <taxon>Bacillati</taxon>
        <taxon>Actinomycetota</taxon>
        <taxon>Actinomycetes</taxon>
        <taxon>Kitasatosporales</taxon>
        <taxon>Streptomycetaceae</taxon>
        <taxon>Streptomyces</taxon>
    </lineage>
</organism>
<evidence type="ECO:0000313" key="3">
    <source>
        <dbReference type="EMBL" id="AYL34419.1"/>
    </source>
</evidence>
<evidence type="ECO:0000256" key="1">
    <source>
        <dbReference type="ARBA" id="ARBA00006817"/>
    </source>
</evidence>
<feature type="domain" description="Activator of Hsp90 ATPase homologue 1/2-like C-terminal" evidence="2">
    <location>
        <begin position="26"/>
        <end position="135"/>
    </location>
</feature>